<evidence type="ECO:0000313" key="1">
    <source>
        <dbReference type="EMBL" id="AEL98220.1"/>
    </source>
</evidence>
<dbReference type="OrthoDB" id="22349at10239"/>
<accession>G1JX73</accession>
<dbReference type="KEGG" id="vg:18559685"/>
<gene>
    <name evidence="1" type="primary">58</name>
    <name evidence="1" type="ORF">PBI_BIGNUZ_58</name>
</gene>
<dbReference type="RefSeq" id="YP_009012307.1">
    <property type="nucleotide sequence ID" value="NC_023692.1"/>
</dbReference>
<sequence>MSDRIESTLADAFAAAGGSHSRYGHAALAQVALDALRAAPVAVVEVPEVAHKGPLDTEAKFFRQVAERMADPTKSINVLGGSNVREAVRALLVRVAEALEVEL</sequence>
<organism evidence="1 2">
    <name type="scientific">Mycobacterium phage BigNuz</name>
    <dbReference type="NCBI Taxonomy" id="1074309"/>
    <lineage>
        <taxon>Viruses</taxon>
        <taxon>Duplodnaviria</taxon>
        <taxon>Heunggongvirae</taxon>
        <taxon>Uroviricota</taxon>
        <taxon>Caudoviricetes</taxon>
        <taxon>Pclasvirinae</taxon>
        <taxon>Bignuzvirus</taxon>
        <taxon>Bignuzvirus bignuz</taxon>
    </lineage>
</organism>
<dbReference type="Proteomes" id="UP000000697">
    <property type="component" value="Segment"/>
</dbReference>
<keyword evidence="2" id="KW-1185">Reference proteome</keyword>
<evidence type="ECO:0000313" key="2">
    <source>
        <dbReference type="Proteomes" id="UP000000697"/>
    </source>
</evidence>
<proteinExistence type="predicted"/>
<dbReference type="GeneID" id="18559685"/>
<reference evidence="1 2" key="1">
    <citation type="journal article" date="2012" name="J. Virol.">
        <title>Complete Genome Sequences of 138 Mycobacteriophages.</title>
        <authorList>
            <consortium name="the Science Education Alliance Phage Hunters Advancing Genomics and Evolutionary Science Program"/>
            <consortium name="the KwaZulu-Natal Research Institute for Tuberculosis and HIV Mycobacterial Genetics Course Students"/>
            <consortium name="the Phage Hunters Integrating Research and Education Program"/>
            <person name="Hatfull G.F."/>
        </authorList>
    </citation>
    <scope>NUCLEOTIDE SEQUENCE [LARGE SCALE GENOMIC DNA]</scope>
</reference>
<protein>
    <submittedName>
        <fullName evidence="1">Uncharacterized protein</fullName>
    </submittedName>
</protein>
<name>G1JX73_9CAUD</name>
<dbReference type="EMBL" id="JN412591">
    <property type="protein sequence ID" value="AEL98220.1"/>
    <property type="molecule type" value="Genomic_DNA"/>
</dbReference>